<protein>
    <submittedName>
        <fullName evidence="1">Uncharacterized protein</fullName>
    </submittedName>
</protein>
<gene>
    <name evidence="1" type="ORF">OH143_03985</name>
</gene>
<reference evidence="1" key="1">
    <citation type="submission" date="2022-10" db="EMBL/GenBank/DDBJ databases">
        <title>Complete genome of Methanoculleus submarinus DSM 15122.</title>
        <authorList>
            <person name="Chen S.-C."/>
            <person name="Lai S.-J."/>
            <person name="You Y.-T."/>
        </authorList>
    </citation>
    <scope>NUCLEOTIDE SEQUENCE</scope>
    <source>
        <strain evidence="1">DSM 15122</strain>
    </source>
</reference>
<accession>A0AAX3EAX6</accession>
<keyword evidence="2" id="KW-1185">Reference proteome</keyword>
<dbReference type="AlphaFoldDB" id="A0AAX3EAX6"/>
<dbReference type="RefSeq" id="WP_245526587.1">
    <property type="nucleotide sequence ID" value="NZ_CP109831.1"/>
</dbReference>
<dbReference type="EMBL" id="CP109831">
    <property type="protein sequence ID" value="UYU19257.1"/>
    <property type="molecule type" value="Genomic_DNA"/>
</dbReference>
<dbReference type="Proteomes" id="UP001156196">
    <property type="component" value="Chromosome"/>
</dbReference>
<sequence length="265" mass="29424">MNVYQEETCFCMHRRPLVVLLVLVVAQVFLCGCTSSGPQDFSVSSSYTLHITTDTRIENVTLLVPIPARGDLPAIGHDPISDAFYANRFPEHITPAIVPIDGQYYLRLTAPFLSPAEPVRVNYENYTSLAGDFRPEIVPQMVETRYPFGNESLFLPKQNLALTAGSPEAVETRGINPGCRYSYTIPVYAYCENGSRIEVYSTIWGRNGWVEQFDAGALNQYSDRYHLVITGEPQGWMAADGVMTAGEGIYREWQLNASTTSGSGE</sequence>
<dbReference type="KEGG" id="msum:OH143_03985"/>
<evidence type="ECO:0000313" key="2">
    <source>
        <dbReference type="Proteomes" id="UP001156196"/>
    </source>
</evidence>
<dbReference type="GeneID" id="4848340"/>
<name>A0AAX3EAX6_9EURY</name>
<proteinExistence type="predicted"/>
<organism evidence="1 2">
    <name type="scientific">Methanoculleus submarinus</name>
    <dbReference type="NCBI Taxonomy" id="204050"/>
    <lineage>
        <taxon>Archaea</taxon>
        <taxon>Methanobacteriati</taxon>
        <taxon>Methanobacteriota</taxon>
        <taxon>Stenosarchaea group</taxon>
        <taxon>Methanomicrobia</taxon>
        <taxon>Methanomicrobiales</taxon>
        <taxon>Methanomicrobiaceae</taxon>
        <taxon>Methanoculleus</taxon>
    </lineage>
</organism>
<evidence type="ECO:0000313" key="1">
    <source>
        <dbReference type="EMBL" id="UYU19257.1"/>
    </source>
</evidence>